<evidence type="ECO:0000313" key="4">
    <source>
        <dbReference type="Proteomes" id="UP000807342"/>
    </source>
</evidence>
<keyword evidence="2" id="KW-0472">Membrane</keyword>
<feature type="compositionally biased region" description="Basic and acidic residues" evidence="1">
    <location>
        <begin position="106"/>
        <end position="118"/>
    </location>
</feature>
<evidence type="ECO:0000256" key="2">
    <source>
        <dbReference type="SAM" id="Phobius"/>
    </source>
</evidence>
<dbReference type="PANTHER" id="PTHR35043:SF7">
    <property type="entry name" value="TRANSCRIPTION FACTOR DOMAIN-CONTAINING PROTEIN"/>
    <property type="match status" value="1"/>
</dbReference>
<reference evidence="3" key="1">
    <citation type="submission" date="2020-11" db="EMBL/GenBank/DDBJ databases">
        <authorList>
            <consortium name="DOE Joint Genome Institute"/>
            <person name="Ahrendt S."/>
            <person name="Riley R."/>
            <person name="Andreopoulos W."/>
            <person name="Labutti K."/>
            <person name="Pangilinan J."/>
            <person name="Ruiz-Duenas F.J."/>
            <person name="Barrasa J.M."/>
            <person name="Sanchez-Garcia M."/>
            <person name="Camarero S."/>
            <person name="Miyauchi S."/>
            <person name="Serrano A."/>
            <person name="Linde D."/>
            <person name="Babiker R."/>
            <person name="Drula E."/>
            <person name="Ayuso-Fernandez I."/>
            <person name="Pacheco R."/>
            <person name="Padilla G."/>
            <person name="Ferreira P."/>
            <person name="Barriuso J."/>
            <person name="Kellner H."/>
            <person name="Castanera R."/>
            <person name="Alfaro M."/>
            <person name="Ramirez L."/>
            <person name="Pisabarro A.G."/>
            <person name="Kuo A."/>
            <person name="Tritt A."/>
            <person name="Lipzen A."/>
            <person name="He G."/>
            <person name="Yan M."/>
            <person name="Ng V."/>
            <person name="Cullen D."/>
            <person name="Martin F."/>
            <person name="Rosso M.-N."/>
            <person name="Henrissat B."/>
            <person name="Hibbett D."/>
            <person name="Martinez A.T."/>
            <person name="Grigoriev I.V."/>
        </authorList>
    </citation>
    <scope>NUCLEOTIDE SEQUENCE</scope>
    <source>
        <strain evidence="3">MF-IS2</strain>
    </source>
</reference>
<evidence type="ECO:0000256" key="1">
    <source>
        <dbReference type="SAM" id="MobiDB-lite"/>
    </source>
</evidence>
<dbReference type="PANTHER" id="PTHR35043">
    <property type="entry name" value="TRANSCRIPTION FACTOR DOMAIN-CONTAINING PROTEIN"/>
    <property type="match status" value="1"/>
</dbReference>
<gene>
    <name evidence="3" type="ORF">P691DRAFT_805641</name>
</gene>
<dbReference type="Proteomes" id="UP000807342">
    <property type="component" value="Unassembled WGS sequence"/>
</dbReference>
<feature type="transmembrane region" description="Helical" evidence="2">
    <location>
        <begin position="32"/>
        <end position="52"/>
    </location>
</feature>
<name>A0A9P5XJN8_9AGAR</name>
<evidence type="ECO:0000313" key="3">
    <source>
        <dbReference type="EMBL" id="KAF9452113.1"/>
    </source>
</evidence>
<feature type="region of interest" description="Disordered" evidence="1">
    <location>
        <begin position="260"/>
        <end position="282"/>
    </location>
</feature>
<feature type="region of interest" description="Disordered" evidence="1">
    <location>
        <begin position="106"/>
        <end position="133"/>
    </location>
</feature>
<comment type="caution">
    <text evidence="3">The sequence shown here is derived from an EMBL/GenBank/DDBJ whole genome shotgun (WGS) entry which is preliminary data.</text>
</comment>
<organism evidence="3 4">
    <name type="scientific">Macrolepiota fuliginosa MF-IS2</name>
    <dbReference type="NCBI Taxonomy" id="1400762"/>
    <lineage>
        <taxon>Eukaryota</taxon>
        <taxon>Fungi</taxon>
        <taxon>Dikarya</taxon>
        <taxon>Basidiomycota</taxon>
        <taxon>Agaricomycotina</taxon>
        <taxon>Agaricomycetes</taxon>
        <taxon>Agaricomycetidae</taxon>
        <taxon>Agaricales</taxon>
        <taxon>Agaricineae</taxon>
        <taxon>Agaricaceae</taxon>
        <taxon>Macrolepiota</taxon>
    </lineage>
</organism>
<sequence length="282" mass="33035">MSPIRFFYRDPLAIILYTRCEDDCMLVFHTQFILSLIMSCMTTICLTTAVAAHPDIPTRNESSFTSLKKFLWPIIFPECMLFKAFGQVLAARTIAQLYNEERREEMESQKLIESERGTRRASPPKVPCDSHPTPPMEWTQTHGFYVVMGGLILCKDNQPLETLQYSTMERLYRAGQIDLPAVSKREIMERSKDGIVSKAMALFQVIYFFQDYVRRWKRERSVIDLEIVTMIYITINALTFMLYWHKPFYILHPTRVHLKNEPEKTHRKRNSAKKSPTNSHPP</sequence>
<proteinExistence type="predicted"/>
<keyword evidence="2" id="KW-0812">Transmembrane</keyword>
<dbReference type="EMBL" id="MU151075">
    <property type="protein sequence ID" value="KAF9452113.1"/>
    <property type="molecule type" value="Genomic_DNA"/>
</dbReference>
<dbReference type="OrthoDB" id="9451547at2759"/>
<feature type="transmembrane region" description="Helical" evidence="2">
    <location>
        <begin position="222"/>
        <end position="244"/>
    </location>
</feature>
<protein>
    <submittedName>
        <fullName evidence="3">Uncharacterized protein</fullName>
    </submittedName>
</protein>
<keyword evidence="4" id="KW-1185">Reference proteome</keyword>
<accession>A0A9P5XJN8</accession>
<keyword evidence="2" id="KW-1133">Transmembrane helix</keyword>
<feature type="compositionally biased region" description="Polar residues" evidence="1">
    <location>
        <begin position="273"/>
        <end position="282"/>
    </location>
</feature>
<dbReference type="AlphaFoldDB" id="A0A9P5XJN8"/>